<proteinExistence type="predicted"/>
<evidence type="ECO:0000313" key="3">
    <source>
        <dbReference type="Proteomes" id="UP000654075"/>
    </source>
</evidence>
<protein>
    <submittedName>
        <fullName evidence="2">Uncharacterized protein</fullName>
    </submittedName>
</protein>
<gene>
    <name evidence="2" type="ORF">PGLA1383_LOCUS28973</name>
</gene>
<accession>A0A813FC68</accession>
<sequence>MLPLCLLYRWVTMPGAFPQTPDLNTGGIKVSAQEHHLFTRCVLHFFILLICPDVIRGQRDPSAKARQRDPSAKAREARPQRDPSAKARKHESTKATSARKRDPTLSSLLSSSSLLQLLLLRVVGSHA</sequence>
<feature type="region of interest" description="Disordered" evidence="1">
    <location>
        <begin position="59"/>
        <end position="104"/>
    </location>
</feature>
<reference evidence="2" key="1">
    <citation type="submission" date="2021-02" db="EMBL/GenBank/DDBJ databases">
        <authorList>
            <person name="Dougan E. K."/>
            <person name="Rhodes N."/>
            <person name="Thang M."/>
            <person name="Chan C."/>
        </authorList>
    </citation>
    <scope>NUCLEOTIDE SEQUENCE</scope>
</reference>
<feature type="compositionally biased region" description="Basic and acidic residues" evidence="1">
    <location>
        <begin position="59"/>
        <end position="103"/>
    </location>
</feature>
<keyword evidence="3" id="KW-1185">Reference proteome</keyword>
<organism evidence="2 3">
    <name type="scientific">Polarella glacialis</name>
    <name type="common">Dinoflagellate</name>
    <dbReference type="NCBI Taxonomy" id="89957"/>
    <lineage>
        <taxon>Eukaryota</taxon>
        <taxon>Sar</taxon>
        <taxon>Alveolata</taxon>
        <taxon>Dinophyceae</taxon>
        <taxon>Suessiales</taxon>
        <taxon>Suessiaceae</taxon>
        <taxon>Polarella</taxon>
    </lineage>
</organism>
<comment type="caution">
    <text evidence="2">The sequence shown here is derived from an EMBL/GenBank/DDBJ whole genome shotgun (WGS) entry which is preliminary data.</text>
</comment>
<dbReference type="Proteomes" id="UP000654075">
    <property type="component" value="Unassembled WGS sequence"/>
</dbReference>
<evidence type="ECO:0000313" key="2">
    <source>
        <dbReference type="EMBL" id="CAE8611165.1"/>
    </source>
</evidence>
<name>A0A813FC68_POLGL</name>
<dbReference type="EMBL" id="CAJNNV010024940">
    <property type="protein sequence ID" value="CAE8611165.1"/>
    <property type="molecule type" value="Genomic_DNA"/>
</dbReference>
<dbReference type="AlphaFoldDB" id="A0A813FC68"/>
<evidence type="ECO:0000256" key="1">
    <source>
        <dbReference type="SAM" id="MobiDB-lite"/>
    </source>
</evidence>